<dbReference type="AlphaFoldDB" id="A0A0K2TMH1"/>
<feature type="non-terminal residue" evidence="1">
    <location>
        <position position="1"/>
    </location>
</feature>
<evidence type="ECO:0000313" key="1">
    <source>
        <dbReference type="EMBL" id="CDW26822.1"/>
    </source>
</evidence>
<organism evidence="1">
    <name type="scientific">Lepeophtheirus salmonis</name>
    <name type="common">Salmon louse</name>
    <name type="synonym">Caligus salmonis</name>
    <dbReference type="NCBI Taxonomy" id="72036"/>
    <lineage>
        <taxon>Eukaryota</taxon>
        <taxon>Metazoa</taxon>
        <taxon>Ecdysozoa</taxon>
        <taxon>Arthropoda</taxon>
        <taxon>Crustacea</taxon>
        <taxon>Multicrustacea</taxon>
        <taxon>Hexanauplia</taxon>
        <taxon>Copepoda</taxon>
        <taxon>Siphonostomatoida</taxon>
        <taxon>Caligidae</taxon>
        <taxon>Lepeophtheirus</taxon>
    </lineage>
</organism>
<accession>A0A0K2TMH1</accession>
<dbReference type="EMBL" id="HACA01009461">
    <property type="protein sequence ID" value="CDW26822.1"/>
    <property type="molecule type" value="Transcribed_RNA"/>
</dbReference>
<name>A0A0K2TMH1_LEPSM</name>
<protein>
    <submittedName>
        <fullName evidence="1">Uncharacterized protein</fullName>
    </submittedName>
</protein>
<reference evidence="1" key="1">
    <citation type="submission" date="2014-05" db="EMBL/GenBank/DDBJ databases">
        <authorList>
            <person name="Chronopoulou M."/>
        </authorList>
    </citation>
    <scope>NUCLEOTIDE SEQUENCE</scope>
    <source>
        <tissue evidence="1">Whole organism</tissue>
    </source>
</reference>
<proteinExistence type="predicted"/>
<sequence>GLSDELIKQYEVGSPAKLDIDYKPFEDVYIVNGTDPIAHLLNWTFERKQKEKKAEQIFGQNFFFRTTFRNVFFNRFYFLNKGDVKNYFKVQFNKIEKSGLLKMRWIPAIQKKTRAFTLFKLCPPTS</sequence>